<comment type="caution">
    <text evidence="2">The sequence shown here is derived from an EMBL/GenBank/DDBJ whole genome shotgun (WGS) entry which is preliminary data.</text>
</comment>
<name>A0AAD4Q6F6_9EURO</name>
<protein>
    <recommendedName>
        <fullName evidence="4">Ecp2 effector protein domain-containing protein</fullName>
    </recommendedName>
</protein>
<dbReference type="AlphaFoldDB" id="A0AAD4Q6F6"/>
<accession>A0AAD4Q6F6</accession>
<keyword evidence="1" id="KW-0732">Signal</keyword>
<sequence length="132" mass="13884">MKLNILTASTLSAISTLTSAYNLTLYTDESCSEGGTDFSAPDFQGGQGTVGTCTTIGFQAKSAWFTQDTDTEQQLSGWDDPQETCIASESGQSDADVTLYTYQPVDMSCQDITDGIYNAGDGIASFLVGVVG</sequence>
<dbReference type="EMBL" id="JAJTJA010000001">
    <property type="protein sequence ID" value="KAH8705656.1"/>
    <property type="molecule type" value="Genomic_DNA"/>
</dbReference>
<dbReference type="RefSeq" id="XP_046078277.1">
    <property type="nucleotide sequence ID" value="XM_046221421.1"/>
</dbReference>
<evidence type="ECO:0000313" key="2">
    <source>
        <dbReference type="EMBL" id="KAH8705656.1"/>
    </source>
</evidence>
<feature type="chain" id="PRO_5042235858" description="Ecp2 effector protein domain-containing protein" evidence="1">
    <location>
        <begin position="21"/>
        <end position="132"/>
    </location>
</feature>
<evidence type="ECO:0000256" key="1">
    <source>
        <dbReference type="SAM" id="SignalP"/>
    </source>
</evidence>
<gene>
    <name evidence="2" type="ORF">BGW36DRAFT_435561</name>
</gene>
<reference evidence="2" key="1">
    <citation type="submission" date="2021-12" db="EMBL/GenBank/DDBJ databases">
        <title>Convergent genome expansion in fungi linked to evolution of root-endophyte symbiosis.</title>
        <authorList>
            <consortium name="DOE Joint Genome Institute"/>
            <person name="Ke Y.-H."/>
            <person name="Bonito G."/>
            <person name="Liao H.-L."/>
            <person name="Looney B."/>
            <person name="Rojas-Flechas A."/>
            <person name="Nash J."/>
            <person name="Hameed K."/>
            <person name="Schadt C."/>
            <person name="Martin F."/>
            <person name="Crous P.W."/>
            <person name="Miettinen O."/>
            <person name="Magnuson J.K."/>
            <person name="Labbe J."/>
            <person name="Jacobson D."/>
            <person name="Doktycz M.J."/>
            <person name="Veneault-Fourrey C."/>
            <person name="Kuo A."/>
            <person name="Mondo S."/>
            <person name="Calhoun S."/>
            <person name="Riley R."/>
            <person name="Ohm R."/>
            <person name="LaButti K."/>
            <person name="Andreopoulos B."/>
            <person name="Pangilinan J."/>
            <person name="Nolan M."/>
            <person name="Tritt A."/>
            <person name="Clum A."/>
            <person name="Lipzen A."/>
            <person name="Daum C."/>
            <person name="Barry K."/>
            <person name="Grigoriev I.V."/>
            <person name="Vilgalys R."/>
        </authorList>
    </citation>
    <scope>NUCLEOTIDE SEQUENCE</scope>
    <source>
        <strain evidence="2">PMI_201</strain>
    </source>
</reference>
<keyword evidence="3" id="KW-1185">Reference proteome</keyword>
<proteinExistence type="predicted"/>
<organism evidence="2 3">
    <name type="scientific">Talaromyces proteolyticus</name>
    <dbReference type="NCBI Taxonomy" id="1131652"/>
    <lineage>
        <taxon>Eukaryota</taxon>
        <taxon>Fungi</taxon>
        <taxon>Dikarya</taxon>
        <taxon>Ascomycota</taxon>
        <taxon>Pezizomycotina</taxon>
        <taxon>Eurotiomycetes</taxon>
        <taxon>Eurotiomycetidae</taxon>
        <taxon>Eurotiales</taxon>
        <taxon>Trichocomaceae</taxon>
        <taxon>Talaromyces</taxon>
        <taxon>Talaromyces sect. Bacilispori</taxon>
    </lineage>
</organism>
<dbReference type="GeneID" id="70251708"/>
<evidence type="ECO:0000313" key="3">
    <source>
        <dbReference type="Proteomes" id="UP001201262"/>
    </source>
</evidence>
<dbReference type="Proteomes" id="UP001201262">
    <property type="component" value="Unassembled WGS sequence"/>
</dbReference>
<feature type="signal peptide" evidence="1">
    <location>
        <begin position="1"/>
        <end position="20"/>
    </location>
</feature>
<evidence type="ECO:0008006" key="4">
    <source>
        <dbReference type="Google" id="ProtNLM"/>
    </source>
</evidence>